<evidence type="ECO:0000313" key="5">
    <source>
        <dbReference type="Proteomes" id="UP000838756"/>
    </source>
</evidence>
<dbReference type="PANTHER" id="PTHR38537:SF8">
    <property type="entry name" value="FILAMIN-A"/>
    <property type="match status" value="1"/>
</dbReference>
<gene>
    <name evidence="4" type="primary">jg26624</name>
    <name evidence="4" type="ORF">PAEG_LOCUS4540</name>
</gene>
<feature type="non-terminal residue" evidence="4">
    <location>
        <position position="1"/>
    </location>
</feature>
<keyword evidence="2" id="KW-0677">Repeat</keyword>
<protein>
    <submittedName>
        <fullName evidence="4">Jg26624 protein</fullName>
    </submittedName>
</protein>
<organism evidence="4 5">
    <name type="scientific">Pararge aegeria aegeria</name>
    <dbReference type="NCBI Taxonomy" id="348720"/>
    <lineage>
        <taxon>Eukaryota</taxon>
        <taxon>Metazoa</taxon>
        <taxon>Ecdysozoa</taxon>
        <taxon>Arthropoda</taxon>
        <taxon>Hexapoda</taxon>
        <taxon>Insecta</taxon>
        <taxon>Pterygota</taxon>
        <taxon>Neoptera</taxon>
        <taxon>Endopterygota</taxon>
        <taxon>Lepidoptera</taxon>
        <taxon>Glossata</taxon>
        <taxon>Ditrysia</taxon>
        <taxon>Papilionoidea</taxon>
        <taxon>Nymphalidae</taxon>
        <taxon>Satyrinae</taxon>
        <taxon>Satyrini</taxon>
        <taxon>Parargina</taxon>
        <taxon>Pararge</taxon>
    </lineage>
</organism>
<comment type="similarity">
    <text evidence="1">Belongs to the filamin family.</text>
</comment>
<dbReference type="InterPro" id="IPR017868">
    <property type="entry name" value="Filamin/ABP280_repeat-like"/>
</dbReference>
<dbReference type="PROSITE" id="PS50194">
    <property type="entry name" value="FILAMIN_REPEAT"/>
    <property type="match status" value="1"/>
</dbReference>
<evidence type="ECO:0000256" key="3">
    <source>
        <dbReference type="PROSITE-ProRule" id="PRU00087"/>
    </source>
</evidence>
<dbReference type="SUPFAM" id="SSF81296">
    <property type="entry name" value="E set domains"/>
    <property type="match status" value="1"/>
</dbReference>
<dbReference type="GO" id="GO:0030036">
    <property type="term" value="P:actin cytoskeleton organization"/>
    <property type="evidence" value="ECO:0007669"/>
    <property type="project" value="InterPro"/>
</dbReference>
<comment type="caution">
    <text evidence="4">The sequence shown here is derived from an EMBL/GenBank/DDBJ whole genome shotgun (WGS) entry which is preliminary data.</text>
</comment>
<dbReference type="EMBL" id="CAKXAJ010015738">
    <property type="protein sequence ID" value="CAH2216549.1"/>
    <property type="molecule type" value="Genomic_DNA"/>
</dbReference>
<evidence type="ECO:0000313" key="4">
    <source>
        <dbReference type="EMBL" id="CAH2216549.1"/>
    </source>
</evidence>
<dbReference type="AlphaFoldDB" id="A0A8S4QR88"/>
<reference evidence="4" key="1">
    <citation type="submission" date="2022-03" db="EMBL/GenBank/DDBJ databases">
        <authorList>
            <person name="Lindestad O."/>
        </authorList>
    </citation>
    <scope>NUCLEOTIDE SEQUENCE</scope>
</reference>
<dbReference type="PANTHER" id="PTHR38537">
    <property type="entry name" value="JITTERBUG, ISOFORM N"/>
    <property type="match status" value="1"/>
</dbReference>
<evidence type="ECO:0000256" key="1">
    <source>
        <dbReference type="ARBA" id="ARBA00009238"/>
    </source>
</evidence>
<dbReference type="InterPro" id="IPR001298">
    <property type="entry name" value="Filamin/ABP280_rpt"/>
</dbReference>
<dbReference type="OrthoDB" id="5334309at2759"/>
<dbReference type="SMART" id="SM00557">
    <property type="entry name" value="IG_FLMN"/>
    <property type="match status" value="1"/>
</dbReference>
<proteinExistence type="inferred from homology"/>
<keyword evidence="5" id="KW-1185">Reference proteome</keyword>
<name>A0A8S4QR88_9NEOP</name>
<feature type="repeat" description="Filamin" evidence="3">
    <location>
        <begin position="13"/>
        <end position="102"/>
    </location>
</feature>
<dbReference type="Gene3D" id="2.60.40.10">
    <property type="entry name" value="Immunoglobulins"/>
    <property type="match status" value="1"/>
</dbReference>
<dbReference type="Pfam" id="PF00630">
    <property type="entry name" value="Filamin"/>
    <property type="match status" value="1"/>
</dbReference>
<dbReference type="Proteomes" id="UP000838756">
    <property type="component" value="Unassembled WGS sequence"/>
</dbReference>
<dbReference type="InterPro" id="IPR044801">
    <property type="entry name" value="Filamin"/>
</dbReference>
<evidence type="ECO:0000256" key="2">
    <source>
        <dbReference type="ARBA" id="ARBA00022737"/>
    </source>
</evidence>
<dbReference type="InterPro" id="IPR014756">
    <property type="entry name" value="Ig_E-set"/>
</dbReference>
<dbReference type="GO" id="GO:0051015">
    <property type="term" value="F:actin filament binding"/>
    <property type="evidence" value="ECO:0007669"/>
    <property type="project" value="InterPro"/>
</dbReference>
<accession>A0A8S4QR88</accession>
<sequence>MRFLLFYSVTFSKVTGEGRKRNQISVGSCSEVTLPGKVNDDDIRSLNASIQAPSGLEEPCFLKRLPSGNIGISFTPREAGQHVVSVKKMGVHIQNSPFNITVQEQEVGDAKKVK</sequence>
<dbReference type="InterPro" id="IPR013783">
    <property type="entry name" value="Ig-like_fold"/>
</dbReference>